<comment type="similarity">
    <text evidence="1">Belongs to the isochorismatase family.</text>
</comment>
<dbReference type="EC" id="3.5.1.19" evidence="6"/>
<reference evidence="9 10" key="1">
    <citation type="journal article" date="2013" name="Environ. Microbiol.">
        <title>Complete genome, catabolic sub-proteomes and key-metabolites of Desulfobacula toluolica Tol2, a marine, aromatic compound-degrading, sulfate-reducing bacterium.</title>
        <authorList>
            <person name="Wohlbrand L."/>
            <person name="Jacob J.H."/>
            <person name="Kube M."/>
            <person name="Mussmann M."/>
            <person name="Jarling R."/>
            <person name="Beck A."/>
            <person name="Amann R."/>
            <person name="Wilkes H."/>
            <person name="Reinhardt R."/>
            <person name="Rabus R."/>
        </authorList>
    </citation>
    <scope>NUCLEOTIDE SEQUENCE [LARGE SCALE GENOMIC DNA]</scope>
    <source>
        <strain evidence="10">DSM 7467 / Tol2</strain>
    </source>
</reference>
<dbReference type="GO" id="GO:0046872">
    <property type="term" value="F:metal ion binding"/>
    <property type="evidence" value="ECO:0007669"/>
    <property type="project" value="UniProtKB-KW"/>
</dbReference>
<dbReference type="PANTHER" id="PTHR11080">
    <property type="entry name" value="PYRAZINAMIDASE/NICOTINAMIDASE"/>
    <property type="match status" value="1"/>
</dbReference>
<dbReference type="GO" id="GO:0019363">
    <property type="term" value="P:pyridine nucleotide biosynthetic process"/>
    <property type="evidence" value="ECO:0007669"/>
    <property type="project" value="UniProtKB-KW"/>
</dbReference>
<evidence type="ECO:0000259" key="8">
    <source>
        <dbReference type="Pfam" id="PF00857"/>
    </source>
</evidence>
<proteinExistence type="inferred from homology"/>
<evidence type="ECO:0000256" key="7">
    <source>
        <dbReference type="ARBA" id="ARBA00043224"/>
    </source>
</evidence>
<name>K0N1Z7_DESTT</name>
<evidence type="ECO:0000256" key="5">
    <source>
        <dbReference type="ARBA" id="ARBA00037900"/>
    </source>
</evidence>
<dbReference type="GO" id="GO:0008936">
    <property type="term" value="F:nicotinamidase activity"/>
    <property type="evidence" value="ECO:0007669"/>
    <property type="project" value="UniProtKB-EC"/>
</dbReference>
<dbReference type="InterPro" id="IPR000868">
    <property type="entry name" value="Isochorismatase-like_dom"/>
</dbReference>
<dbReference type="HOGENOM" id="CLU_068979_13_0_7"/>
<keyword evidence="4 9" id="KW-0378">Hydrolase</keyword>
<evidence type="ECO:0000313" key="9">
    <source>
        <dbReference type="EMBL" id="CCK78194.1"/>
    </source>
</evidence>
<evidence type="ECO:0000256" key="2">
    <source>
        <dbReference type="ARBA" id="ARBA00022642"/>
    </source>
</evidence>
<dbReference type="RefSeq" id="WP_014955552.1">
    <property type="nucleotide sequence ID" value="NC_018645.1"/>
</dbReference>
<dbReference type="EMBL" id="FO203503">
    <property type="protein sequence ID" value="CCK78194.1"/>
    <property type="molecule type" value="Genomic_DNA"/>
</dbReference>
<dbReference type="Proteomes" id="UP000007347">
    <property type="component" value="Chromosome"/>
</dbReference>
<evidence type="ECO:0000256" key="4">
    <source>
        <dbReference type="ARBA" id="ARBA00022801"/>
    </source>
</evidence>
<dbReference type="AlphaFoldDB" id="K0N1Z7"/>
<dbReference type="PATRIC" id="fig|651182.5.peg.26"/>
<evidence type="ECO:0000256" key="6">
    <source>
        <dbReference type="ARBA" id="ARBA00039017"/>
    </source>
</evidence>
<dbReference type="PANTHER" id="PTHR11080:SF2">
    <property type="entry name" value="LD05707P"/>
    <property type="match status" value="1"/>
</dbReference>
<dbReference type="Pfam" id="PF00857">
    <property type="entry name" value="Isochorismatase"/>
    <property type="match status" value="1"/>
</dbReference>
<evidence type="ECO:0000256" key="1">
    <source>
        <dbReference type="ARBA" id="ARBA00006336"/>
    </source>
</evidence>
<keyword evidence="10" id="KW-1185">Reference proteome</keyword>
<dbReference type="STRING" id="651182.TOL2_C00240"/>
<dbReference type="SUPFAM" id="SSF52499">
    <property type="entry name" value="Isochorismatase-like hydrolases"/>
    <property type="match status" value="1"/>
</dbReference>
<dbReference type="KEGG" id="dto:TOL2_C00240"/>
<dbReference type="InterPro" id="IPR036380">
    <property type="entry name" value="Isochorismatase-like_sf"/>
</dbReference>
<keyword evidence="3" id="KW-0479">Metal-binding</keyword>
<dbReference type="InterPro" id="IPR052347">
    <property type="entry name" value="Isochorismatase_Nicotinamidase"/>
</dbReference>
<protein>
    <recommendedName>
        <fullName evidence="6">nicotinamidase</fullName>
        <ecNumber evidence="6">3.5.1.19</ecNumber>
    </recommendedName>
    <alternativeName>
        <fullName evidence="7">Nicotinamide deamidase</fullName>
    </alternativeName>
</protein>
<accession>K0N1Z7</accession>
<keyword evidence="2" id="KW-0662">Pyridine nucleotide biosynthesis</keyword>
<feature type="domain" description="Isochorismatase-like" evidence="8">
    <location>
        <begin position="30"/>
        <end position="228"/>
    </location>
</feature>
<evidence type="ECO:0000313" key="10">
    <source>
        <dbReference type="Proteomes" id="UP000007347"/>
    </source>
</evidence>
<sequence length="236" mass="25949">MINKMIAGAGMKIFKGGIQMEVSMDKDHTGVIVVDVQGDFTHFKKGSLAVQNTDQDYIDAVLSTTKQLKSKGYKIFATQDFHPENHISFYTSHKNKSAYETIDVEGRTQVLWPPHCVRGAENTEILIDKNLFTATIQKGMNPKYDSYSGFFDDVGMATGLDDLLKSHGITTLLIYGLATDYCVKATAMDALKSGFKVILVEELCKGVALDTTASALEEMRSAGIKIISRVSDLPSF</sequence>
<comment type="pathway">
    <text evidence="5">Cofactor biosynthesis; nicotinate biosynthesis; nicotinate from nicotinamide: step 1/1.</text>
</comment>
<organism evidence="9 10">
    <name type="scientific">Desulfobacula toluolica (strain DSM 7467 / Tol2)</name>
    <dbReference type="NCBI Taxonomy" id="651182"/>
    <lineage>
        <taxon>Bacteria</taxon>
        <taxon>Pseudomonadati</taxon>
        <taxon>Thermodesulfobacteriota</taxon>
        <taxon>Desulfobacteria</taxon>
        <taxon>Desulfobacterales</taxon>
        <taxon>Desulfobacteraceae</taxon>
        <taxon>Desulfobacula</taxon>
    </lineage>
</organism>
<gene>
    <name evidence="9" type="primary">pncA</name>
    <name evidence="9" type="ordered locus">TOL2_C00240</name>
</gene>
<evidence type="ECO:0000256" key="3">
    <source>
        <dbReference type="ARBA" id="ARBA00022723"/>
    </source>
</evidence>
<dbReference type="Gene3D" id="3.40.50.850">
    <property type="entry name" value="Isochorismatase-like"/>
    <property type="match status" value="1"/>
</dbReference>